<dbReference type="InterPro" id="IPR001086">
    <property type="entry name" value="Preph_deHydtase"/>
</dbReference>
<dbReference type="EMBL" id="CP032416">
    <property type="protein sequence ID" value="AYD40449.1"/>
    <property type="molecule type" value="Genomic_DNA"/>
</dbReference>
<feature type="site" description="Essential for prephenate dehydratase activity" evidence="19">
    <location>
        <position position="276"/>
    </location>
</feature>
<evidence type="ECO:0000256" key="6">
    <source>
        <dbReference type="ARBA" id="ARBA00013147"/>
    </source>
</evidence>
<dbReference type="InterPro" id="IPR045865">
    <property type="entry name" value="ACT-like_dom_sf"/>
</dbReference>
<dbReference type="Pfam" id="PF00800">
    <property type="entry name" value="PDT"/>
    <property type="match status" value="1"/>
</dbReference>
<evidence type="ECO:0000256" key="13">
    <source>
        <dbReference type="ARBA" id="ARBA00023235"/>
    </source>
</evidence>
<dbReference type="Proteomes" id="UP000266301">
    <property type="component" value="Chromosome"/>
</dbReference>
<feature type="domain" description="Chorismate mutase" evidence="20">
    <location>
        <begin position="1"/>
        <end position="72"/>
    </location>
</feature>
<comment type="pathway">
    <text evidence="5">Metabolic intermediate biosynthesis; prephenate biosynthesis; prephenate from chorismate: step 1/1.</text>
</comment>
<sequence>MENLKDLRQRINKIDDEMIKLFEERMHVSRSVADYKLKHSMQILDKKREEEVISKNLSKLKDKSIKIETEYFLNQVMYISRVLQGKVIGDLNTKKGCENSEKNVYKVGFQGVPSSFSYQALMEYFKGSARALNFQTFEDVFNALKLKKIDYGVLPIENSSTGGIAEVYDLFRKYGFFIVGEKSIKVEHNLLGVKGAKLDDIREVFSHNQAFMQSSEFLNKYSGWKLIPYYNTAKSAEYISEQNNKSKACIASKNSAELYNLDILKENINYNNNNYTRFAIIGNYIENDSSNNKISIIVSIPHKVGTLYEILKCFKKNNLNMMKIESRPTKNKCWEYFFYIDFYGNLSDSNTSDALNCIKEQSLYFKMLGNYRAED</sequence>
<evidence type="ECO:0000256" key="5">
    <source>
        <dbReference type="ARBA" id="ARBA00004817"/>
    </source>
</evidence>
<accession>A0A386H3Z8</accession>
<dbReference type="PROSITE" id="PS51671">
    <property type="entry name" value="ACT"/>
    <property type="match status" value="1"/>
</dbReference>
<evidence type="ECO:0000256" key="14">
    <source>
        <dbReference type="ARBA" id="ARBA00023239"/>
    </source>
</evidence>
<evidence type="ECO:0000256" key="10">
    <source>
        <dbReference type="ARBA" id="ARBA00022605"/>
    </source>
</evidence>
<dbReference type="InterPro" id="IPR008242">
    <property type="entry name" value="Chor_mutase/pphenate_deHydtase"/>
</dbReference>
<dbReference type="Gene3D" id="1.20.59.10">
    <property type="entry name" value="Chorismate mutase"/>
    <property type="match status" value="1"/>
</dbReference>
<evidence type="ECO:0000256" key="8">
    <source>
        <dbReference type="ARBA" id="ARBA00021872"/>
    </source>
</evidence>
<dbReference type="PROSITE" id="PS51168">
    <property type="entry name" value="CHORISMATE_MUT_2"/>
    <property type="match status" value="1"/>
</dbReference>
<dbReference type="PROSITE" id="PS51171">
    <property type="entry name" value="PREPHENATE_DEHYDR_3"/>
    <property type="match status" value="1"/>
</dbReference>
<organism evidence="23 24">
    <name type="scientific">Clostridium fermenticellae</name>
    <dbReference type="NCBI Taxonomy" id="2068654"/>
    <lineage>
        <taxon>Bacteria</taxon>
        <taxon>Bacillati</taxon>
        <taxon>Bacillota</taxon>
        <taxon>Clostridia</taxon>
        <taxon>Eubacteriales</taxon>
        <taxon>Clostridiaceae</taxon>
        <taxon>Clostridium</taxon>
    </lineage>
</organism>
<keyword evidence="13" id="KW-0413">Isomerase</keyword>
<dbReference type="InterPro" id="IPR036979">
    <property type="entry name" value="CM_dom_sf"/>
</dbReference>
<evidence type="ECO:0000256" key="17">
    <source>
        <dbReference type="ARBA" id="ARBA00031520"/>
    </source>
</evidence>
<dbReference type="GO" id="GO:0004106">
    <property type="term" value="F:chorismate mutase activity"/>
    <property type="evidence" value="ECO:0007669"/>
    <property type="project" value="UniProtKB-EC"/>
</dbReference>
<dbReference type="GO" id="GO:0009094">
    <property type="term" value="P:L-phenylalanine biosynthetic process"/>
    <property type="evidence" value="ECO:0007669"/>
    <property type="project" value="UniProtKB-UniPathway"/>
</dbReference>
<evidence type="ECO:0000256" key="15">
    <source>
        <dbReference type="ARBA" id="ARBA00023268"/>
    </source>
</evidence>
<keyword evidence="11" id="KW-0057">Aromatic amino acid biosynthesis</keyword>
<evidence type="ECO:0000313" key="24">
    <source>
        <dbReference type="Proteomes" id="UP000266301"/>
    </source>
</evidence>
<evidence type="ECO:0000256" key="9">
    <source>
        <dbReference type="ARBA" id="ARBA00022490"/>
    </source>
</evidence>
<dbReference type="EC" id="4.2.1.51" evidence="6"/>
<dbReference type="Pfam" id="PF01817">
    <property type="entry name" value="CM_2"/>
    <property type="match status" value="1"/>
</dbReference>
<evidence type="ECO:0000256" key="7">
    <source>
        <dbReference type="ARBA" id="ARBA00014401"/>
    </source>
</evidence>
<keyword evidence="14" id="KW-0456">Lyase</keyword>
<dbReference type="SMART" id="SM00830">
    <property type="entry name" value="CM_2"/>
    <property type="match status" value="1"/>
</dbReference>
<keyword evidence="12" id="KW-0584">Phenylalanine biosynthesis</keyword>
<dbReference type="Gene3D" id="3.40.190.10">
    <property type="entry name" value="Periplasmic binding protein-like II"/>
    <property type="match status" value="2"/>
</dbReference>
<dbReference type="UniPathway" id="UPA00121">
    <property type="reaction ID" value="UER00345"/>
</dbReference>
<dbReference type="UniPathway" id="UPA00120">
    <property type="reaction ID" value="UER00203"/>
</dbReference>
<dbReference type="SUPFAM" id="SSF53850">
    <property type="entry name" value="Periplasmic binding protein-like II"/>
    <property type="match status" value="1"/>
</dbReference>
<evidence type="ECO:0000256" key="2">
    <source>
        <dbReference type="ARBA" id="ARBA00002364"/>
    </source>
</evidence>
<comment type="catalytic activity">
    <reaction evidence="1">
        <text>chorismate = prephenate</text>
        <dbReference type="Rhea" id="RHEA:13897"/>
        <dbReference type="ChEBI" id="CHEBI:29748"/>
        <dbReference type="ChEBI" id="CHEBI:29934"/>
        <dbReference type="EC" id="5.4.99.5"/>
    </reaction>
</comment>
<dbReference type="RefSeq" id="WP_119972206.1">
    <property type="nucleotide sequence ID" value="NZ_CP032416.1"/>
</dbReference>
<evidence type="ECO:0000259" key="21">
    <source>
        <dbReference type="PROSITE" id="PS51171"/>
    </source>
</evidence>
<evidence type="ECO:0000256" key="16">
    <source>
        <dbReference type="ARBA" id="ARBA00031175"/>
    </source>
</evidence>
<dbReference type="GO" id="GO:0005737">
    <property type="term" value="C:cytoplasm"/>
    <property type="evidence" value="ECO:0007669"/>
    <property type="project" value="UniProtKB-SubCell"/>
</dbReference>
<dbReference type="GO" id="GO:0004664">
    <property type="term" value="F:prephenate dehydratase activity"/>
    <property type="evidence" value="ECO:0007669"/>
    <property type="project" value="UniProtKB-EC"/>
</dbReference>
<feature type="domain" description="Prephenate dehydratase" evidence="21">
    <location>
        <begin position="106"/>
        <end position="283"/>
    </location>
</feature>
<evidence type="ECO:0000256" key="11">
    <source>
        <dbReference type="ARBA" id="ARBA00023141"/>
    </source>
</evidence>
<keyword evidence="10" id="KW-0028">Amino-acid biosynthesis</keyword>
<dbReference type="PANTHER" id="PTHR21022">
    <property type="entry name" value="PREPHENATE DEHYDRATASE P PROTEIN"/>
    <property type="match status" value="1"/>
</dbReference>
<dbReference type="SUPFAM" id="SSF48600">
    <property type="entry name" value="Chorismate mutase II"/>
    <property type="match status" value="1"/>
</dbReference>
<evidence type="ECO:0000313" key="23">
    <source>
        <dbReference type="EMBL" id="AYD40449.1"/>
    </source>
</evidence>
<evidence type="ECO:0000256" key="18">
    <source>
        <dbReference type="ARBA" id="ARBA00047848"/>
    </source>
</evidence>
<comment type="subcellular location">
    <subcellularLocation>
        <location evidence="3">Cytoplasm</location>
    </subcellularLocation>
</comment>
<dbReference type="SUPFAM" id="SSF55021">
    <property type="entry name" value="ACT-like"/>
    <property type="match status" value="1"/>
</dbReference>
<dbReference type="OrthoDB" id="9802281at2"/>
<dbReference type="PIRSF" id="PIRSF001500">
    <property type="entry name" value="Chor_mut_pdt_Ppr"/>
    <property type="match status" value="1"/>
</dbReference>
<dbReference type="Gene3D" id="3.30.70.260">
    <property type="match status" value="1"/>
</dbReference>
<proteinExistence type="predicted"/>
<dbReference type="CDD" id="cd04905">
    <property type="entry name" value="ACT_CM-PDT"/>
    <property type="match status" value="1"/>
</dbReference>
<dbReference type="CDD" id="cd13631">
    <property type="entry name" value="PBP2_Ct-PDT_like"/>
    <property type="match status" value="1"/>
</dbReference>
<evidence type="ECO:0000256" key="12">
    <source>
        <dbReference type="ARBA" id="ARBA00023222"/>
    </source>
</evidence>
<dbReference type="FunFam" id="3.30.70.260:FF:000012">
    <property type="entry name" value="Prephenate dehydratase"/>
    <property type="match status" value="1"/>
</dbReference>
<feature type="domain" description="ACT" evidence="22">
    <location>
        <begin position="295"/>
        <end position="372"/>
    </location>
</feature>
<dbReference type="AlphaFoldDB" id="A0A386H3Z8"/>
<dbReference type="KEGG" id="cfer:D4Z93_07895"/>
<dbReference type="GO" id="GO:0046417">
    <property type="term" value="P:chorismate metabolic process"/>
    <property type="evidence" value="ECO:0007669"/>
    <property type="project" value="InterPro"/>
</dbReference>
<gene>
    <name evidence="23" type="ORF">D4Z93_07895</name>
</gene>
<dbReference type="InterPro" id="IPR036263">
    <property type="entry name" value="Chorismate_II_sf"/>
</dbReference>
<evidence type="ECO:0000256" key="4">
    <source>
        <dbReference type="ARBA" id="ARBA00004741"/>
    </source>
</evidence>
<dbReference type="InterPro" id="IPR002912">
    <property type="entry name" value="ACT_dom"/>
</dbReference>
<evidence type="ECO:0000256" key="19">
    <source>
        <dbReference type="PIRSR" id="PIRSR001500-2"/>
    </source>
</evidence>
<evidence type="ECO:0000256" key="3">
    <source>
        <dbReference type="ARBA" id="ARBA00004496"/>
    </source>
</evidence>
<keyword evidence="9" id="KW-0963">Cytoplasm</keyword>
<protein>
    <recommendedName>
        <fullName evidence="7">Bifunctional chorismate mutase/prephenate dehydratase</fullName>
        <ecNumber evidence="6">4.2.1.51</ecNumber>
    </recommendedName>
    <alternativeName>
        <fullName evidence="17">Chorismate mutase-prephenate dehydratase</fullName>
    </alternativeName>
    <alternativeName>
        <fullName evidence="8">Prephenate dehydratase</fullName>
    </alternativeName>
    <alternativeName>
        <fullName evidence="16">p-protein</fullName>
    </alternativeName>
</protein>
<keyword evidence="24" id="KW-1185">Reference proteome</keyword>
<evidence type="ECO:0000259" key="20">
    <source>
        <dbReference type="PROSITE" id="PS51168"/>
    </source>
</evidence>
<comment type="pathway">
    <text evidence="4">Amino-acid biosynthesis; L-phenylalanine biosynthesis; phenylpyruvate from prephenate: step 1/1.</text>
</comment>
<comment type="function">
    <text evidence="2">Catalyzes the Claisen rearrangement of chorismate to prephenate and the decarboxylation/dehydration of prephenate to phenylpyruvate.</text>
</comment>
<dbReference type="PANTHER" id="PTHR21022:SF19">
    <property type="entry name" value="PREPHENATE DEHYDRATASE-RELATED"/>
    <property type="match status" value="1"/>
</dbReference>
<keyword evidence="15" id="KW-0511">Multifunctional enzyme</keyword>
<reference evidence="23 24" key="1">
    <citation type="journal article" date="2019" name="Int. J. Syst. Evol. Microbiol.">
        <title>Clostridium fermenticellae sp. nov., isolated from the mud in a fermentation cellar for the production of the Chinese liquor, baijiu.</title>
        <authorList>
            <person name="Xu P.X."/>
            <person name="Chai L.J."/>
            <person name="Qiu T."/>
            <person name="Zhang X.J."/>
            <person name="Lu Z.M."/>
            <person name="Xiao C."/>
            <person name="Wang S.T."/>
            <person name="Shen C.H."/>
            <person name="Shi J.S."/>
            <person name="Xu Z.H."/>
        </authorList>
    </citation>
    <scope>NUCLEOTIDE SEQUENCE [LARGE SCALE GENOMIC DNA]</scope>
    <source>
        <strain evidence="23 24">JN500901</strain>
    </source>
</reference>
<dbReference type="InterPro" id="IPR002701">
    <property type="entry name" value="CM_II_prokaryot"/>
</dbReference>
<comment type="catalytic activity">
    <reaction evidence="18">
        <text>prephenate + H(+) = 3-phenylpyruvate + CO2 + H2O</text>
        <dbReference type="Rhea" id="RHEA:21648"/>
        <dbReference type="ChEBI" id="CHEBI:15377"/>
        <dbReference type="ChEBI" id="CHEBI:15378"/>
        <dbReference type="ChEBI" id="CHEBI:16526"/>
        <dbReference type="ChEBI" id="CHEBI:18005"/>
        <dbReference type="ChEBI" id="CHEBI:29934"/>
        <dbReference type="EC" id="4.2.1.51"/>
    </reaction>
</comment>
<name>A0A386H3Z8_9CLOT</name>
<evidence type="ECO:0000259" key="22">
    <source>
        <dbReference type="PROSITE" id="PS51671"/>
    </source>
</evidence>
<evidence type="ECO:0000256" key="1">
    <source>
        <dbReference type="ARBA" id="ARBA00000824"/>
    </source>
</evidence>